<dbReference type="AlphaFoldDB" id="A0A4Y2I7U8"/>
<proteinExistence type="predicted"/>
<keyword evidence="3" id="KW-1185">Reference proteome</keyword>
<comment type="caution">
    <text evidence="2">The sequence shown here is derived from an EMBL/GenBank/DDBJ whole genome shotgun (WGS) entry which is preliminary data.</text>
</comment>
<accession>A0A4Y2I7U8</accession>
<feature type="region of interest" description="Disordered" evidence="1">
    <location>
        <begin position="28"/>
        <end position="49"/>
    </location>
</feature>
<evidence type="ECO:0000313" key="3">
    <source>
        <dbReference type="Proteomes" id="UP000499080"/>
    </source>
</evidence>
<evidence type="ECO:0000256" key="1">
    <source>
        <dbReference type="SAM" id="MobiDB-lite"/>
    </source>
</evidence>
<evidence type="ECO:0000313" key="2">
    <source>
        <dbReference type="EMBL" id="GBM73758.1"/>
    </source>
</evidence>
<gene>
    <name evidence="2" type="ORF">AVEN_553_1</name>
</gene>
<sequence>MSIQIVENFELIPAGIRAGMSSFCDSGLASRDANQKATPDKTRWEGKGEQPRAIKNVRNYADILQEPKTLQTPTETIKEIHSVSIFPLKEDTPDDTKTKFQKEIKPAKLKLGIKDVRKLKKGGLVIHGDIKSDVDILKRKFKTNGSLKKDYAFKQMPRLNPKIILHGIEEHLTNEEVIANLKAQNDDLKKSANTLDFIMNTKKGKSVIISSDPKTFEKIIRKEKAALIMAMRVIAKNVKINLGGHDVSWMGEDGFGYRQGRPATRRKHLDYDQIFSQDERSSSGNFHP</sequence>
<reference evidence="2 3" key="1">
    <citation type="journal article" date="2019" name="Sci. Rep.">
        <title>Orb-weaving spider Araneus ventricosus genome elucidates the spidroin gene catalogue.</title>
        <authorList>
            <person name="Kono N."/>
            <person name="Nakamura H."/>
            <person name="Ohtoshi R."/>
            <person name="Moran D.A.P."/>
            <person name="Shinohara A."/>
            <person name="Yoshida Y."/>
            <person name="Fujiwara M."/>
            <person name="Mori M."/>
            <person name="Tomita M."/>
            <person name="Arakawa K."/>
        </authorList>
    </citation>
    <scope>NUCLEOTIDE SEQUENCE [LARGE SCALE GENOMIC DNA]</scope>
</reference>
<organism evidence="2 3">
    <name type="scientific">Araneus ventricosus</name>
    <name type="common">Orbweaver spider</name>
    <name type="synonym">Epeira ventricosa</name>
    <dbReference type="NCBI Taxonomy" id="182803"/>
    <lineage>
        <taxon>Eukaryota</taxon>
        <taxon>Metazoa</taxon>
        <taxon>Ecdysozoa</taxon>
        <taxon>Arthropoda</taxon>
        <taxon>Chelicerata</taxon>
        <taxon>Arachnida</taxon>
        <taxon>Araneae</taxon>
        <taxon>Araneomorphae</taxon>
        <taxon>Entelegynae</taxon>
        <taxon>Araneoidea</taxon>
        <taxon>Araneidae</taxon>
        <taxon>Araneus</taxon>
    </lineage>
</organism>
<dbReference type="Proteomes" id="UP000499080">
    <property type="component" value="Unassembled WGS sequence"/>
</dbReference>
<dbReference type="EMBL" id="BGPR01002455">
    <property type="protein sequence ID" value="GBM73758.1"/>
    <property type="molecule type" value="Genomic_DNA"/>
</dbReference>
<protein>
    <submittedName>
        <fullName evidence="2">Uncharacterized protein</fullName>
    </submittedName>
</protein>
<feature type="compositionally biased region" description="Basic and acidic residues" evidence="1">
    <location>
        <begin position="38"/>
        <end position="49"/>
    </location>
</feature>
<name>A0A4Y2I7U8_ARAVE</name>